<dbReference type="InterPro" id="IPR013762">
    <property type="entry name" value="Integrase-like_cat_sf"/>
</dbReference>
<dbReference type="Pfam" id="PF00589">
    <property type="entry name" value="Phage_integrase"/>
    <property type="match status" value="1"/>
</dbReference>
<sequence>MSKKLPQLRLHRPSGQYYWWNGQLKRRIHCGLIKAEAEKKYHRDMVRYAERLVSPQPLEQSLTRLDDPTVAQALAAYVRHAQGYYSHDKRTQSRISQATQAVVELYGDLPAREFRAKHLKAVRAYLVDTRKERREHLKSRKPRPLSRRYINHLVAAIRAAWRWLGVEEIIPDEAATSVMLVSDLSEGRGGVERGRVMPVPGWVVEATLHFCNPVIAAMIRVQLLLGCRPSEIARLKRGDLSTSVTELVKVPRSNETIRARVVNDQLIWLGVPGSHKTIRLGKLRVLAFGPQAQEILKPFLDRNPEEYLFSTIEGGQRGPRKGKGFYETSTYGQAVMRAVLRANEVRAKEQLPLIPHWTPNQLRHSRATEIVERFDESHATAALGHSSPRMLSVYAEQAIGKAIEVARLAG</sequence>
<gene>
    <name evidence="3" type="ORF">KIH39_26335</name>
</gene>
<dbReference type="GO" id="GO:0015074">
    <property type="term" value="P:DNA integration"/>
    <property type="evidence" value="ECO:0007669"/>
    <property type="project" value="InterPro"/>
</dbReference>
<dbReference type="CDD" id="cd00397">
    <property type="entry name" value="DNA_BRE_C"/>
    <property type="match status" value="1"/>
</dbReference>
<dbReference type="GO" id="GO:0003677">
    <property type="term" value="F:DNA binding"/>
    <property type="evidence" value="ECO:0007669"/>
    <property type="project" value="InterPro"/>
</dbReference>
<dbReference type="PANTHER" id="PTHR30349">
    <property type="entry name" value="PHAGE INTEGRASE-RELATED"/>
    <property type="match status" value="1"/>
</dbReference>
<feature type="domain" description="Tyr recombinase" evidence="2">
    <location>
        <begin position="205"/>
        <end position="397"/>
    </location>
</feature>
<dbReference type="InterPro" id="IPR002104">
    <property type="entry name" value="Integrase_catalytic"/>
</dbReference>
<evidence type="ECO:0000313" key="3">
    <source>
        <dbReference type="EMBL" id="QVL32308.1"/>
    </source>
</evidence>
<dbReference type="Proteomes" id="UP000676194">
    <property type="component" value="Chromosome"/>
</dbReference>
<evidence type="ECO:0000256" key="1">
    <source>
        <dbReference type="ARBA" id="ARBA00023172"/>
    </source>
</evidence>
<dbReference type="PANTHER" id="PTHR30349:SF64">
    <property type="entry name" value="PROPHAGE INTEGRASE INTD-RELATED"/>
    <property type="match status" value="1"/>
</dbReference>
<keyword evidence="1" id="KW-0233">DNA recombination</keyword>
<dbReference type="InterPro" id="IPR011010">
    <property type="entry name" value="DNA_brk_join_enz"/>
</dbReference>
<dbReference type="SUPFAM" id="SSF56349">
    <property type="entry name" value="DNA breaking-rejoining enzymes"/>
    <property type="match status" value="1"/>
</dbReference>
<name>A0A8E6B5H6_9BACT</name>
<dbReference type="EMBL" id="CP074694">
    <property type="protein sequence ID" value="QVL32308.1"/>
    <property type="molecule type" value="Genomic_DNA"/>
</dbReference>
<dbReference type="Gene3D" id="1.10.443.10">
    <property type="entry name" value="Intergrase catalytic core"/>
    <property type="match status" value="1"/>
</dbReference>
<protein>
    <submittedName>
        <fullName evidence="3">Tyrosine-type recombinase/integrase</fullName>
    </submittedName>
</protein>
<evidence type="ECO:0000259" key="2">
    <source>
        <dbReference type="Pfam" id="PF00589"/>
    </source>
</evidence>
<dbReference type="KEGG" id="tsph:KIH39_26335"/>
<dbReference type="AlphaFoldDB" id="A0A8E6B5H6"/>
<accession>A0A8E6B5H6</accession>
<proteinExistence type="predicted"/>
<keyword evidence="4" id="KW-1185">Reference proteome</keyword>
<evidence type="ECO:0000313" key="4">
    <source>
        <dbReference type="Proteomes" id="UP000676194"/>
    </source>
</evidence>
<dbReference type="InterPro" id="IPR050090">
    <property type="entry name" value="Tyrosine_recombinase_XerCD"/>
</dbReference>
<reference evidence="3" key="1">
    <citation type="submission" date="2021-05" db="EMBL/GenBank/DDBJ databases">
        <title>Complete genome sequence of the cellulolytic planctomycete Telmatocola sphagniphila SP2T and characterization of the first cellulase from planctomycetes.</title>
        <authorList>
            <person name="Rakitin A.L."/>
            <person name="Beletsky A.V."/>
            <person name="Naumoff D.G."/>
            <person name="Kulichevskaya I.S."/>
            <person name="Mardanov A.V."/>
            <person name="Ravin N.V."/>
            <person name="Dedysh S.N."/>
        </authorList>
    </citation>
    <scope>NUCLEOTIDE SEQUENCE</scope>
    <source>
        <strain evidence="3">SP2T</strain>
    </source>
</reference>
<organism evidence="3 4">
    <name type="scientific">Telmatocola sphagniphila</name>
    <dbReference type="NCBI Taxonomy" id="1123043"/>
    <lineage>
        <taxon>Bacteria</taxon>
        <taxon>Pseudomonadati</taxon>
        <taxon>Planctomycetota</taxon>
        <taxon>Planctomycetia</taxon>
        <taxon>Gemmatales</taxon>
        <taxon>Gemmataceae</taxon>
    </lineage>
</organism>
<dbReference type="RefSeq" id="WP_213497139.1">
    <property type="nucleotide sequence ID" value="NZ_CP074694.1"/>
</dbReference>
<dbReference type="GO" id="GO:0006310">
    <property type="term" value="P:DNA recombination"/>
    <property type="evidence" value="ECO:0007669"/>
    <property type="project" value="UniProtKB-KW"/>
</dbReference>